<dbReference type="OrthoDB" id="2013972at2759"/>
<dbReference type="PANTHER" id="PTHR43591">
    <property type="entry name" value="METHYLTRANSFERASE"/>
    <property type="match status" value="1"/>
</dbReference>
<evidence type="ECO:0000313" key="1">
    <source>
        <dbReference type="EMBL" id="KAF7369271.1"/>
    </source>
</evidence>
<sequence>MTSNTESQVPASRDEYVFTRDFLDNNRINLMHHLWTKMFGYLLHPKIPTDKADLRVADVGTGTGIWLFDVGEMVSKSARLEGFDVSFDATPPPETLPSNVSFRHWNVKEDVPEDLIGVFDVVHVRFFSFVLLVDDVPRVVERLFKMLKPGGYLQWADPDYKSLRIDTAKPETKTPNLSELFKLMAVQDQRLNPTWLTDLPEIFASTGFTDIEADKKDGPPHLAFIFHEAGLMIHELIYRKTKNAKMQEELKRLLPKAVEETREGAYATAVRWTVVGRKPEV</sequence>
<organism evidence="1 2">
    <name type="scientific">Mycena venus</name>
    <dbReference type="NCBI Taxonomy" id="2733690"/>
    <lineage>
        <taxon>Eukaryota</taxon>
        <taxon>Fungi</taxon>
        <taxon>Dikarya</taxon>
        <taxon>Basidiomycota</taxon>
        <taxon>Agaricomycotina</taxon>
        <taxon>Agaricomycetes</taxon>
        <taxon>Agaricomycetidae</taxon>
        <taxon>Agaricales</taxon>
        <taxon>Marasmiineae</taxon>
        <taxon>Mycenaceae</taxon>
        <taxon>Mycena</taxon>
    </lineage>
</organism>
<dbReference type="Pfam" id="PF13489">
    <property type="entry name" value="Methyltransf_23"/>
    <property type="match status" value="1"/>
</dbReference>
<keyword evidence="1" id="KW-0489">Methyltransferase</keyword>
<keyword evidence="1" id="KW-0808">Transferase</keyword>
<dbReference type="AlphaFoldDB" id="A0A8H6Z2Q2"/>
<comment type="caution">
    <text evidence="1">The sequence shown here is derived from an EMBL/GenBank/DDBJ whole genome shotgun (WGS) entry which is preliminary data.</text>
</comment>
<dbReference type="GO" id="GO:0008168">
    <property type="term" value="F:methyltransferase activity"/>
    <property type="evidence" value="ECO:0007669"/>
    <property type="project" value="UniProtKB-KW"/>
</dbReference>
<proteinExistence type="predicted"/>
<protein>
    <submittedName>
        <fullName evidence="1">Demethylmenaquinone methyltransferase</fullName>
    </submittedName>
</protein>
<dbReference type="CDD" id="cd02440">
    <property type="entry name" value="AdoMet_MTases"/>
    <property type="match status" value="1"/>
</dbReference>
<dbReference type="Proteomes" id="UP000620124">
    <property type="component" value="Unassembled WGS sequence"/>
</dbReference>
<gene>
    <name evidence="1" type="ORF">MVEN_00254800</name>
</gene>
<dbReference type="InterPro" id="IPR029063">
    <property type="entry name" value="SAM-dependent_MTases_sf"/>
</dbReference>
<dbReference type="SUPFAM" id="SSF53335">
    <property type="entry name" value="S-adenosyl-L-methionine-dependent methyltransferases"/>
    <property type="match status" value="1"/>
</dbReference>
<dbReference type="Gene3D" id="3.40.50.150">
    <property type="entry name" value="Vaccinia Virus protein VP39"/>
    <property type="match status" value="1"/>
</dbReference>
<accession>A0A8H6Z2Q2</accession>
<reference evidence="1" key="1">
    <citation type="submission" date="2020-05" db="EMBL/GenBank/DDBJ databases">
        <title>Mycena genomes resolve the evolution of fungal bioluminescence.</title>
        <authorList>
            <person name="Tsai I.J."/>
        </authorList>
    </citation>
    <scope>NUCLEOTIDE SEQUENCE</scope>
    <source>
        <strain evidence="1">CCC161011</strain>
    </source>
</reference>
<dbReference type="GO" id="GO:0032259">
    <property type="term" value="P:methylation"/>
    <property type="evidence" value="ECO:0007669"/>
    <property type="project" value="UniProtKB-KW"/>
</dbReference>
<name>A0A8H6Z2Q2_9AGAR</name>
<dbReference type="EMBL" id="JACAZI010000002">
    <property type="protein sequence ID" value="KAF7369271.1"/>
    <property type="molecule type" value="Genomic_DNA"/>
</dbReference>
<dbReference type="PANTHER" id="PTHR43591:SF96">
    <property type="entry name" value="PUTATIVE-RELATED"/>
    <property type="match status" value="1"/>
</dbReference>
<keyword evidence="2" id="KW-1185">Reference proteome</keyword>
<evidence type="ECO:0000313" key="2">
    <source>
        <dbReference type="Proteomes" id="UP000620124"/>
    </source>
</evidence>